<dbReference type="STRING" id="1713.GCA_000718325_00034"/>
<evidence type="ECO:0000256" key="1">
    <source>
        <dbReference type="ARBA" id="ARBA00022630"/>
    </source>
</evidence>
<organism evidence="7 8">
    <name type="scientific">Oerskovia turbata</name>
    <dbReference type="NCBI Taxonomy" id="1713"/>
    <lineage>
        <taxon>Bacteria</taxon>
        <taxon>Bacillati</taxon>
        <taxon>Actinomycetota</taxon>
        <taxon>Actinomycetes</taxon>
        <taxon>Micrococcales</taxon>
        <taxon>Cellulomonadaceae</taxon>
        <taxon>Oerskovia</taxon>
    </lineage>
</organism>
<dbReference type="PANTHER" id="PTHR42847:SF4">
    <property type="entry name" value="ALKANESULFONATE MONOOXYGENASE-RELATED"/>
    <property type="match status" value="1"/>
</dbReference>
<gene>
    <name evidence="6" type="ORF">EQW73_06500</name>
    <name evidence="7" type="ORF">EQW78_01920</name>
</gene>
<protein>
    <submittedName>
        <fullName evidence="7">LLM class flavin-dependent oxidoreductase</fullName>
    </submittedName>
</protein>
<sequence length="295" mass="32051">MRLSTVILPIYRWSEGRDVWRRAEDLGFHAAYTYDHLSWRTFRDGPWFGALPTLAAAAGVTERMRLGTLVTSPNFREPVTLAKDLMTLDDLSDGRITLGLGAGTTGFDATVLGRSGWSARERADRLRDFTALLDRLLTEPAVTHDEGHYRAHEARTIPGPVQSPRIPFAIAATGPRGLRLAARYGQAWVTTGDAAVGEDGTPAASRAAVGAQVARLEATCAEAGRDPRGIERILLTGFTPDRPLDSVEAFVRTAAAYREQGITEIVLHWPVADSQFAADQATFERIAVEGLAQLG</sequence>
<dbReference type="GO" id="GO:0046306">
    <property type="term" value="P:alkanesulfonate catabolic process"/>
    <property type="evidence" value="ECO:0007669"/>
    <property type="project" value="TreeGrafter"/>
</dbReference>
<proteinExistence type="predicted"/>
<keyword evidence="4" id="KW-0503">Monooxygenase</keyword>
<evidence type="ECO:0000313" key="9">
    <source>
        <dbReference type="Proteomes" id="UP000290517"/>
    </source>
</evidence>
<dbReference type="Pfam" id="PF00296">
    <property type="entry name" value="Bac_luciferase"/>
    <property type="match status" value="1"/>
</dbReference>
<reference evidence="8 9" key="1">
    <citation type="submission" date="2019-01" db="EMBL/GenBank/DDBJ databases">
        <title>Oerskovia turbata Genome sequencing and assembly.</title>
        <authorList>
            <person name="Dou T."/>
        </authorList>
    </citation>
    <scope>NUCLEOTIDE SEQUENCE [LARGE SCALE GENOMIC DNA]</scope>
    <source>
        <strain evidence="7 8">JCM12123</strain>
        <strain evidence="6 9">JCM3160</strain>
    </source>
</reference>
<dbReference type="EMBL" id="SDJR01000003">
    <property type="protein sequence ID" value="RXR27083.1"/>
    <property type="molecule type" value="Genomic_DNA"/>
</dbReference>
<keyword evidence="2" id="KW-0288">FMN</keyword>
<dbReference type="PANTHER" id="PTHR42847">
    <property type="entry name" value="ALKANESULFONATE MONOOXYGENASE"/>
    <property type="match status" value="1"/>
</dbReference>
<keyword evidence="3" id="KW-0560">Oxidoreductase</keyword>
<name>A0A4Q1L3G1_9CELL</name>
<dbReference type="InterPro" id="IPR011251">
    <property type="entry name" value="Luciferase-like_dom"/>
</dbReference>
<dbReference type="AlphaFoldDB" id="A0A4Q1L3G1"/>
<accession>A0A4Q1L3G1</accession>
<dbReference type="RefSeq" id="WP_030143948.1">
    <property type="nucleotide sequence ID" value="NZ_JOFV01000001.1"/>
</dbReference>
<dbReference type="GO" id="GO:0008726">
    <property type="term" value="F:alkanesulfonate monooxygenase activity"/>
    <property type="evidence" value="ECO:0007669"/>
    <property type="project" value="TreeGrafter"/>
</dbReference>
<dbReference type="InterPro" id="IPR050172">
    <property type="entry name" value="SsuD_RutA_monooxygenase"/>
</dbReference>
<dbReference type="EMBL" id="SDJQ01000003">
    <property type="protein sequence ID" value="RXR36349.1"/>
    <property type="molecule type" value="Genomic_DNA"/>
</dbReference>
<keyword evidence="9" id="KW-1185">Reference proteome</keyword>
<evidence type="ECO:0000256" key="2">
    <source>
        <dbReference type="ARBA" id="ARBA00022643"/>
    </source>
</evidence>
<evidence type="ECO:0000256" key="3">
    <source>
        <dbReference type="ARBA" id="ARBA00023002"/>
    </source>
</evidence>
<keyword evidence="1" id="KW-0285">Flavoprotein</keyword>
<evidence type="ECO:0000256" key="4">
    <source>
        <dbReference type="ARBA" id="ARBA00023033"/>
    </source>
</evidence>
<comment type="caution">
    <text evidence="7">The sequence shown here is derived from an EMBL/GenBank/DDBJ whole genome shotgun (WGS) entry which is preliminary data.</text>
</comment>
<dbReference type="Proteomes" id="UP000289805">
    <property type="component" value="Unassembled WGS sequence"/>
</dbReference>
<dbReference type="Proteomes" id="UP000290517">
    <property type="component" value="Unassembled WGS sequence"/>
</dbReference>
<evidence type="ECO:0000313" key="6">
    <source>
        <dbReference type="EMBL" id="RXR27083.1"/>
    </source>
</evidence>
<dbReference type="Gene3D" id="3.20.20.30">
    <property type="entry name" value="Luciferase-like domain"/>
    <property type="match status" value="1"/>
</dbReference>
<dbReference type="SUPFAM" id="SSF51679">
    <property type="entry name" value="Bacterial luciferase-like"/>
    <property type="match status" value="1"/>
</dbReference>
<dbReference type="InterPro" id="IPR036661">
    <property type="entry name" value="Luciferase-like_sf"/>
</dbReference>
<evidence type="ECO:0000313" key="7">
    <source>
        <dbReference type="EMBL" id="RXR36349.1"/>
    </source>
</evidence>
<dbReference type="OrthoDB" id="7374740at2"/>
<evidence type="ECO:0000313" key="8">
    <source>
        <dbReference type="Proteomes" id="UP000289805"/>
    </source>
</evidence>
<feature type="domain" description="Luciferase-like" evidence="5">
    <location>
        <begin position="12"/>
        <end position="251"/>
    </location>
</feature>
<evidence type="ECO:0000259" key="5">
    <source>
        <dbReference type="Pfam" id="PF00296"/>
    </source>
</evidence>